<dbReference type="EMBL" id="JAEPRD010000030">
    <property type="protein sequence ID" value="KAG2206516.1"/>
    <property type="molecule type" value="Genomic_DNA"/>
</dbReference>
<sequence>MDEEADNMLPGDSVIKLDADVIQETLIDLASKHATRLFQITTLWSAYLLSHHTRKKFAMDPEEEKLEKMGLYADANYIIDYSHLNGQELPEGFIQGDRFEDRDGTSKKRHMSSSDSLVPPVDMTPVAFPSKTWQ</sequence>
<reference evidence="2" key="1">
    <citation type="submission" date="2020-12" db="EMBL/GenBank/DDBJ databases">
        <title>Metabolic potential, ecology and presence of endohyphal bacteria is reflected in genomic diversity of Mucoromycotina.</title>
        <authorList>
            <person name="Muszewska A."/>
            <person name="Okrasinska A."/>
            <person name="Steczkiewicz K."/>
            <person name="Drgas O."/>
            <person name="Orlowska M."/>
            <person name="Perlinska-Lenart U."/>
            <person name="Aleksandrzak-Piekarczyk T."/>
            <person name="Szatraj K."/>
            <person name="Zielenkiewicz U."/>
            <person name="Pilsyk S."/>
            <person name="Malc E."/>
            <person name="Mieczkowski P."/>
            <person name="Kruszewska J.S."/>
            <person name="Biernat P."/>
            <person name="Pawlowska J."/>
        </authorList>
    </citation>
    <scope>NUCLEOTIDE SEQUENCE</scope>
    <source>
        <strain evidence="2">WA0000017839</strain>
    </source>
</reference>
<organism evidence="2 3">
    <name type="scientific">Mucor saturninus</name>
    <dbReference type="NCBI Taxonomy" id="64648"/>
    <lineage>
        <taxon>Eukaryota</taxon>
        <taxon>Fungi</taxon>
        <taxon>Fungi incertae sedis</taxon>
        <taxon>Mucoromycota</taxon>
        <taxon>Mucoromycotina</taxon>
        <taxon>Mucoromycetes</taxon>
        <taxon>Mucorales</taxon>
        <taxon>Mucorineae</taxon>
        <taxon>Mucoraceae</taxon>
        <taxon>Mucor</taxon>
    </lineage>
</organism>
<feature type="region of interest" description="Disordered" evidence="1">
    <location>
        <begin position="92"/>
        <end position="123"/>
    </location>
</feature>
<evidence type="ECO:0000256" key="1">
    <source>
        <dbReference type="SAM" id="MobiDB-lite"/>
    </source>
</evidence>
<comment type="caution">
    <text evidence="2">The sequence shown here is derived from an EMBL/GenBank/DDBJ whole genome shotgun (WGS) entry which is preliminary data.</text>
</comment>
<protein>
    <submittedName>
        <fullName evidence="2">Uncharacterized protein</fullName>
    </submittedName>
</protein>
<dbReference type="AlphaFoldDB" id="A0A8H7R8J3"/>
<accession>A0A8H7R8J3</accession>
<gene>
    <name evidence="2" type="ORF">INT47_008533</name>
</gene>
<name>A0A8H7R8J3_9FUNG</name>
<keyword evidence="3" id="KW-1185">Reference proteome</keyword>
<dbReference type="OrthoDB" id="2266007at2759"/>
<dbReference type="Proteomes" id="UP000603453">
    <property type="component" value="Unassembled WGS sequence"/>
</dbReference>
<evidence type="ECO:0000313" key="3">
    <source>
        <dbReference type="Proteomes" id="UP000603453"/>
    </source>
</evidence>
<feature type="compositionally biased region" description="Basic and acidic residues" evidence="1">
    <location>
        <begin position="97"/>
        <end position="106"/>
    </location>
</feature>
<evidence type="ECO:0000313" key="2">
    <source>
        <dbReference type="EMBL" id="KAG2206516.1"/>
    </source>
</evidence>
<proteinExistence type="predicted"/>